<reference evidence="8" key="1">
    <citation type="submission" date="2015-09" db="EMBL/GenBank/DDBJ databases">
        <title>Draft Genome Sequences of Two Novel Amoeba-resistant Intranuclear Bacteria, Candidatus Berkiella cookevillensis and Candidatus Berkiella aquae.</title>
        <authorList>
            <person name="Mehari Y.T."/>
            <person name="Arivett B.A."/>
            <person name="Farone A.L."/>
            <person name="Gunderson J.H."/>
            <person name="Farone M.B."/>
        </authorList>
    </citation>
    <scope>NUCLEOTIDE SEQUENCE [LARGE SCALE GENOMIC DNA]</scope>
    <source>
        <strain evidence="8">CC99</strain>
    </source>
</reference>
<evidence type="ECO:0000256" key="1">
    <source>
        <dbReference type="ARBA" id="ARBA00004635"/>
    </source>
</evidence>
<dbReference type="PROSITE" id="PS51257">
    <property type="entry name" value="PROKAR_LIPOPROTEIN"/>
    <property type="match status" value="1"/>
</dbReference>
<dbReference type="EMBL" id="LKHV02000001">
    <property type="protein sequence ID" value="MCS5708235.1"/>
    <property type="molecule type" value="Genomic_DNA"/>
</dbReference>
<evidence type="ECO:0000256" key="2">
    <source>
        <dbReference type="ARBA" id="ARBA00022729"/>
    </source>
</evidence>
<dbReference type="PIRSF" id="PIRSF002854">
    <property type="entry name" value="MetQ"/>
    <property type="match status" value="1"/>
</dbReference>
<keyword evidence="4" id="KW-0564">Palmitate</keyword>
<dbReference type="PANTHER" id="PTHR30429:SF1">
    <property type="entry name" value="D-METHIONINE-BINDING LIPOPROTEIN METQ-RELATED"/>
    <property type="match status" value="1"/>
</dbReference>
<comment type="similarity">
    <text evidence="6">Belongs to the nlpA lipoprotein family.</text>
</comment>
<name>A0A0Q9YHZ4_9GAMM</name>
<keyword evidence="2" id="KW-0732">Signal</keyword>
<gene>
    <name evidence="8" type="primary">metQ</name>
    <name evidence="8" type="ORF">CC99x_00409</name>
    <name evidence="9" type="ORF">CC99x_004890</name>
</gene>
<dbReference type="NCBIfam" id="TIGR00363">
    <property type="entry name" value="MetQ/NlpA family lipoprotein"/>
    <property type="match status" value="1"/>
</dbReference>
<sequence>MSRVNYFLISLIFLFIVGCQQKSRDDHEIYIGTISGPETELMEVAKVVAKQKYNLELKIFEFEDYTMPNTALAEGAIDANMFQHQPFLNIVNQERRLDLIAIGKMYIYPMGIYSKKYSELQSLPMGAKIGIPNDPSNEARALKLLEKAGLITLAESSDLQLTPNKIRNNPKNLHFQEVTAAQLPRALEDFDAACINTNYALAASLSPADALFKEDKDSPYVNIVVVNNSEKDKEKFEKLMLSLHSEEVQAKAKALFGEYALPGWK</sequence>
<keyword evidence="3" id="KW-0472">Membrane</keyword>
<comment type="subcellular location">
    <subcellularLocation>
        <location evidence="1">Membrane</location>
        <topology evidence="1">Lipid-anchor</topology>
    </subcellularLocation>
</comment>
<reference evidence="9" key="3">
    <citation type="submission" date="2021-06" db="EMBL/GenBank/DDBJ databases">
        <title>Genomic Description and Analysis of Intracellular Bacteria, Candidatus Berkiella cookevillensis and Candidatus Berkiella aquae.</title>
        <authorList>
            <person name="Kidane D.T."/>
            <person name="Mehari Y.T."/>
            <person name="Rice F.C."/>
            <person name="Arivett B.A."/>
            <person name="Farone A.L."/>
            <person name="Berk S.G."/>
            <person name="Farone M.B."/>
        </authorList>
    </citation>
    <scope>NUCLEOTIDE SEQUENCE</scope>
    <source>
        <strain evidence="9">CC99</strain>
    </source>
</reference>
<dbReference type="AlphaFoldDB" id="A0A0Q9YHZ4"/>
<evidence type="ECO:0000256" key="4">
    <source>
        <dbReference type="ARBA" id="ARBA00023139"/>
    </source>
</evidence>
<dbReference type="STRING" id="437022.CC99x_00409"/>
<dbReference type="RefSeq" id="WP_057623119.1">
    <property type="nucleotide sequence ID" value="NZ_LKHV02000001.1"/>
</dbReference>
<dbReference type="GO" id="GO:0016020">
    <property type="term" value="C:membrane"/>
    <property type="evidence" value="ECO:0007669"/>
    <property type="project" value="UniProtKB-SubCell"/>
</dbReference>
<dbReference type="OrthoDB" id="9812878at2"/>
<dbReference type="Pfam" id="PF03180">
    <property type="entry name" value="Lipoprotein_9"/>
    <property type="match status" value="1"/>
</dbReference>
<dbReference type="CDD" id="cd13598">
    <property type="entry name" value="PBP2_lipoprotein_IlpA_like"/>
    <property type="match status" value="1"/>
</dbReference>
<evidence type="ECO:0000313" key="8">
    <source>
        <dbReference type="EMBL" id="KRG20188.1"/>
    </source>
</evidence>
<feature type="lipid moiety-binding region" description="S-diacylglycerol cysteine" evidence="7">
    <location>
        <position position="19"/>
    </location>
</feature>
<dbReference type="SUPFAM" id="SSF53850">
    <property type="entry name" value="Periplasmic binding protein-like II"/>
    <property type="match status" value="1"/>
</dbReference>
<evidence type="ECO:0000256" key="7">
    <source>
        <dbReference type="PIRSR" id="PIRSR002854-1"/>
    </source>
</evidence>
<accession>A0A0Q9YHZ4</accession>
<organism evidence="8">
    <name type="scientific">Candidatus Berkiella cookevillensis</name>
    <dbReference type="NCBI Taxonomy" id="437022"/>
    <lineage>
        <taxon>Bacteria</taxon>
        <taxon>Pseudomonadati</taxon>
        <taxon>Pseudomonadota</taxon>
        <taxon>Gammaproteobacteria</taxon>
        <taxon>Candidatus Berkiellales</taxon>
        <taxon>Candidatus Berkiellaceae</taxon>
        <taxon>Candidatus Berkiella</taxon>
    </lineage>
</organism>
<protein>
    <recommendedName>
        <fullName evidence="6">Lipoprotein</fullName>
    </recommendedName>
</protein>
<keyword evidence="5 6" id="KW-0449">Lipoprotein</keyword>
<dbReference type="Proteomes" id="UP000051494">
    <property type="component" value="Unassembled WGS sequence"/>
</dbReference>
<evidence type="ECO:0000256" key="3">
    <source>
        <dbReference type="ARBA" id="ARBA00023136"/>
    </source>
</evidence>
<dbReference type="InterPro" id="IPR004872">
    <property type="entry name" value="Lipoprotein_NlpA"/>
</dbReference>
<comment type="caution">
    <text evidence="8">The sequence shown here is derived from an EMBL/GenBank/DDBJ whole genome shotgun (WGS) entry which is preliminary data.</text>
</comment>
<dbReference type="PANTHER" id="PTHR30429">
    <property type="entry name" value="D-METHIONINE-BINDING LIPOPROTEIN METQ"/>
    <property type="match status" value="1"/>
</dbReference>
<dbReference type="EMBL" id="LKHV01000001">
    <property type="protein sequence ID" value="KRG20188.1"/>
    <property type="molecule type" value="Genomic_DNA"/>
</dbReference>
<dbReference type="Gene3D" id="3.40.190.10">
    <property type="entry name" value="Periplasmic binding protein-like II"/>
    <property type="match status" value="2"/>
</dbReference>
<reference evidence="9" key="2">
    <citation type="journal article" date="2016" name="Genome Announc.">
        <title>Draft Genome Sequences of Two Novel Amoeba-Resistant Intranuclear Bacteria, 'Candidatus Berkiella cookevillensis' and 'Candidatus Berkiella aquae'.</title>
        <authorList>
            <person name="Mehari Y.T."/>
            <person name="Arivett B.A."/>
            <person name="Farone A.L."/>
            <person name="Gunderson J.H."/>
            <person name="Farone M.B."/>
        </authorList>
    </citation>
    <scope>NUCLEOTIDE SEQUENCE</scope>
    <source>
        <strain evidence="9">CC99</strain>
    </source>
</reference>
<proteinExistence type="inferred from homology"/>
<evidence type="ECO:0000313" key="9">
    <source>
        <dbReference type="EMBL" id="MCS5708235.1"/>
    </source>
</evidence>
<evidence type="ECO:0000256" key="5">
    <source>
        <dbReference type="ARBA" id="ARBA00023288"/>
    </source>
</evidence>
<evidence type="ECO:0000313" key="10">
    <source>
        <dbReference type="Proteomes" id="UP000051494"/>
    </source>
</evidence>
<evidence type="ECO:0000256" key="6">
    <source>
        <dbReference type="PIRNR" id="PIRNR002854"/>
    </source>
</evidence>
<dbReference type="PATRIC" id="fig|1590042.3.peg.426"/>
<keyword evidence="10" id="KW-1185">Reference proteome</keyword>